<dbReference type="PROSITE" id="PS00211">
    <property type="entry name" value="ABC_TRANSPORTER_1"/>
    <property type="match status" value="1"/>
</dbReference>
<keyword evidence="2" id="KW-0813">Transport</keyword>
<dbReference type="CDD" id="cd03230">
    <property type="entry name" value="ABC_DR_subfamily_A"/>
    <property type="match status" value="1"/>
</dbReference>
<name>A0ABV3HJR9_9ACTN</name>
<comment type="caution">
    <text evidence="7">The sequence shown here is derived from an EMBL/GenBank/DDBJ whole genome shotgun (WGS) entry which is preliminary data.</text>
</comment>
<evidence type="ECO:0000259" key="6">
    <source>
        <dbReference type="PROSITE" id="PS50893"/>
    </source>
</evidence>
<dbReference type="InterPro" id="IPR003593">
    <property type="entry name" value="AAA+_ATPase"/>
</dbReference>
<dbReference type="PROSITE" id="PS50893">
    <property type="entry name" value="ABC_TRANSPORTER_2"/>
    <property type="match status" value="1"/>
</dbReference>
<dbReference type="InterPro" id="IPR017871">
    <property type="entry name" value="ABC_transporter-like_CS"/>
</dbReference>
<keyword evidence="5" id="KW-0046">Antibiotic resistance</keyword>
<gene>
    <name evidence="7" type="ORF">AB0K40_45410</name>
</gene>
<proteinExistence type="predicted"/>
<organism evidence="7 8">
    <name type="scientific">Nonomuraea bangladeshensis</name>
    <dbReference type="NCBI Taxonomy" id="404385"/>
    <lineage>
        <taxon>Bacteria</taxon>
        <taxon>Bacillati</taxon>
        <taxon>Actinomycetota</taxon>
        <taxon>Actinomycetes</taxon>
        <taxon>Streptosporangiales</taxon>
        <taxon>Streptosporangiaceae</taxon>
        <taxon>Nonomuraea</taxon>
    </lineage>
</organism>
<reference evidence="7 8" key="1">
    <citation type="submission" date="2024-06" db="EMBL/GenBank/DDBJ databases">
        <title>The Natural Products Discovery Center: Release of the First 8490 Sequenced Strains for Exploring Actinobacteria Biosynthetic Diversity.</title>
        <authorList>
            <person name="Kalkreuter E."/>
            <person name="Kautsar S.A."/>
            <person name="Yang D."/>
            <person name="Bader C.D."/>
            <person name="Teijaro C.N."/>
            <person name="Fluegel L."/>
            <person name="Davis C.M."/>
            <person name="Simpson J.R."/>
            <person name="Lauterbach L."/>
            <person name="Steele A.D."/>
            <person name="Gui C."/>
            <person name="Meng S."/>
            <person name="Li G."/>
            <person name="Viehrig K."/>
            <person name="Ye F."/>
            <person name="Su P."/>
            <person name="Kiefer A.F."/>
            <person name="Nichols A."/>
            <person name="Cepeda A.J."/>
            <person name="Yan W."/>
            <person name="Fan B."/>
            <person name="Jiang Y."/>
            <person name="Adhikari A."/>
            <person name="Zheng C.-J."/>
            <person name="Schuster L."/>
            <person name="Cowan T.M."/>
            <person name="Smanski M.J."/>
            <person name="Chevrette M.G."/>
            <person name="De Carvalho L.P.S."/>
            <person name="Shen B."/>
        </authorList>
    </citation>
    <scope>NUCLEOTIDE SEQUENCE [LARGE SCALE GENOMIC DNA]</scope>
    <source>
        <strain evidence="7 8">NPDC049574</strain>
    </source>
</reference>
<evidence type="ECO:0000256" key="3">
    <source>
        <dbReference type="ARBA" id="ARBA00022741"/>
    </source>
</evidence>
<dbReference type="Proteomes" id="UP001552427">
    <property type="component" value="Unassembled WGS sequence"/>
</dbReference>
<dbReference type="Pfam" id="PF00005">
    <property type="entry name" value="ABC_tran"/>
    <property type="match status" value="1"/>
</dbReference>
<keyword evidence="3" id="KW-0547">Nucleotide-binding</keyword>
<comment type="subcellular location">
    <subcellularLocation>
        <location evidence="1">Cell membrane</location>
        <topology evidence="1">Peripheral membrane protein</topology>
    </subcellularLocation>
</comment>
<dbReference type="InterPro" id="IPR050763">
    <property type="entry name" value="ABC_transporter_ATP-binding"/>
</dbReference>
<protein>
    <submittedName>
        <fullName evidence="7">ABC transporter ATP-binding protein</fullName>
    </submittedName>
</protein>
<keyword evidence="8" id="KW-1185">Reference proteome</keyword>
<dbReference type="InterPro" id="IPR027417">
    <property type="entry name" value="P-loop_NTPase"/>
</dbReference>
<evidence type="ECO:0000256" key="2">
    <source>
        <dbReference type="ARBA" id="ARBA00022448"/>
    </source>
</evidence>
<evidence type="ECO:0000313" key="7">
    <source>
        <dbReference type="EMBL" id="MEV4292792.1"/>
    </source>
</evidence>
<sequence>MRAGELFSLLGTNGAGKTTTIETLEGFIRPTRGTVSVLGVDPYGRPPRLRAQTNAVLQHSGTFPELKVGETLNLARGLCARPRDRDEVLKKVGLSHRTDVQVRALSGGEKRRLDLALALVTRPRVLFLDEPTTGMDAEGRQLVWQVLSDVRKEGTTILLTTHYLEEAERLSDRLAIMHAGRTRVEGTVEEVLSQWGDHIEFILPEGVEPAALPQVKGTSWEVTRHRGDTRVVYTVRGGGDEGEIAAPRREWAHVVCGQLMNWAEERDARLLNLRVRSASLEDVFLEIANEGQSGGR</sequence>
<dbReference type="SUPFAM" id="SSF52540">
    <property type="entry name" value="P-loop containing nucleoside triphosphate hydrolases"/>
    <property type="match status" value="1"/>
</dbReference>
<dbReference type="GO" id="GO:0005524">
    <property type="term" value="F:ATP binding"/>
    <property type="evidence" value="ECO:0007669"/>
    <property type="project" value="UniProtKB-KW"/>
</dbReference>
<dbReference type="Gene3D" id="3.40.50.300">
    <property type="entry name" value="P-loop containing nucleotide triphosphate hydrolases"/>
    <property type="match status" value="1"/>
</dbReference>
<accession>A0ABV3HJR9</accession>
<dbReference type="PANTHER" id="PTHR42711">
    <property type="entry name" value="ABC TRANSPORTER ATP-BINDING PROTEIN"/>
    <property type="match status" value="1"/>
</dbReference>
<evidence type="ECO:0000313" key="8">
    <source>
        <dbReference type="Proteomes" id="UP001552427"/>
    </source>
</evidence>
<keyword evidence="4 7" id="KW-0067">ATP-binding</keyword>
<feature type="domain" description="ABC transporter" evidence="6">
    <location>
        <begin position="1"/>
        <end position="204"/>
    </location>
</feature>
<evidence type="ECO:0000256" key="4">
    <source>
        <dbReference type="ARBA" id="ARBA00022840"/>
    </source>
</evidence>
<evidence type="ECO:0000256" key="1">
    <source>
        <dbReference type="ARBA" id="ARBA00004202"/>
    </source>
</evidence>
<dbReference type="EMBL" id="JBFARM010000020">
    <property type="protein sequence ID" value="MEV4292792.1"/>
    <property type="molecule type" value="Genomic_DNA"/>
</dbReference>
<dbReference type="InterPro" id="IPR003439">
    <property type="entry name" value="ABC_transporter-like_ATP-bd"/>
</dbReference>
<evidence type="ECO:0000256" key="5">
    <source>
        <dbReference type="ARBA" id="ARBA00023251"/>
    </source>
</evidence>
<dbReference type="PANTHER" id="PTHR42711:SF16">
    <property type="entry name" value="ABC TRANSPORTER ATP-BINDING PROTEIN"/>
    <property type="match status" value="1"/>
</dbReference>
<dbReference type="SMART" id="SM00382">
    <property type="entry name" value="AAA"/>
    <property type="match status" value="1"/>
</dbReference>